<evidence type="ECO:0000313" key="4">
    <source>
        <dbReference type="Proteomes" id="UP000655868"/>
    </source>
</evidence>
<proteinExistence type="predicted"/>
<sequence length="305" mass="34253">MSVTSILRKDKTPLRTSKDTTPPKVRRMRFRFGEAAPMEHLFINGNIPLSHGLAIGNAAIPLGEETMLRAVKKFMKDIEDPVLKKRVVGFVGQELVHSKEHDRLNDEHLANLRYPIANSVMTVLREGTRSFEALVKLEDFVGVKLHMGVTAMLEHITATLGRRMLANEELYNMPGADPEALKLLTWHALEELEHKSVMFDAYRYVGGSEVARIGSMAVVVIGLYPVLGPLVLLSILRDRESWHPLVVARQTAQIARGPLLKGLLGELAEFMRPGFHPDDIDTEDLVQEWQLKLFGANGELVDRLR</sequence>
<dbReference type="GO" id="GO:0016787">
    <property type="term" value="F:hydrolase activity"/>
    <property type="evidence" value="ECO:0007669"/>
    <property type="project" value="UniProtKB-KW"/>
</dbReference>
<dbReference type="Proteomes" id="UP000655868">
    <property type="component" value="Unassembled WGS sequence"/>
</dbReference>
<accession>A0A934U5Z1</accession>
<dbReference type="InterPro" id="IPR016516">
    <property type="entry name" value="UCP07580"/>
</dbReference>
<dbReference type="PIRSF" id="PIRSF007580">
    <property type="entry name" value="UCP07580"/>
    <property type="match status" value="1"/>
</dbReference>
<evidence type="ECO:0000313" key="3">
    <source>
        <dbReference type="EMBL" id="MBJ8342029.1"/>
    </source>
</evidence>
<feature type="transmembrane region" description="Helical" evidence="2">
    <location>
        <begin position="213"/>
        <end position="236"/>
    </location>
</feature>
<dbReference type="PANTHER" id="PTHR39456:SF1">
    <property type="entry name" value="METAL-DEPENDENT HYDROLASE"/>
    <property type="match status" value="1"/>
</dbReference>
<keyword evidence="2" id="KW-0472">Membrane</keyword>
<reference evidence="3" key="1">
    <citation type="submission" date="2020-12" db="EMBL/GenBank/DDBJ databases">
        <title>Antrihabitans popcorni sp. nov. and Antrihabitans auranticaus sp. nov., isolated from a larva cave.</title>
        <authorList>
            <person name="Lee S.D."/>
            <person name="Kim I.S."/>
        </authorList>
    </citation>
    <scope>NUCLEOTIDE SEQUENCE</scope>
    <source>
        <strain evidence="3">YC3-6</strain>
    </source>
</reference>
<feature type="compositionally biased region" description="Basic and acidic residues" evidence="1">
    <location>
        <begin position="7"/>
        <end position="18"/>
    </location>
</feature>
<dbReference type="RefSeq" id="WP_199707226.1">
    <property type="nucleotide sequence ID" value="NZ_JAEMNV010000009.1"/>
</dbReference>
<protein>
    <submittedName>
        <fullName evidence="3">Metal-dependent hydrolase</fullName>
    </submittedName>
</protein>
<keyword evidence="2" id="KW-0812">Transmembrane</keyword>
<keyword evidence="4" id="KW-1185">Reference proteome</keyword>
<dbReference type="EMBL" id="JAEMNV010000009">
    <property type="protein sequence ID" value="MBJ8342029.1"/>
    <property type="molecule type" value="Genomic_DNA"/>
</dbReference>
<dbReference type="Pfam" id="PF10118">
    <property type="entry name" value="Metal_hydrol"/>
    <property type="match status" value="1"/>
</dbReference>
<comment type="caution">
    <text evidence="3">The sequence shown here is derived from an EMBL/GenBank/DDBJ whole genome shotgun (WGS) entry which is preliminary data.</text>
</comment>
<evidence type="ECO:0000256" key="2">
    <source>
        <dbReference type="SAM" id="Phobius"/>
    </source>
</evidence>
<evidence type="ECO:0000256" key="1">
    <source>
        <dbReference type="SAM" id="MobiDB-lite"/>
    </source>
</evidence>
<organism evidence="3 4">
    <name type="scientific">Antrihabitans stalagmiti</name>
    <dbReference type="NCBI Taxonomy" id="2799499"/>
    <lineage>
        <taxon>Bacteria</taxon>
        <taxon>Bacillati</taxon>
        <taxon>Actinomycetota</taxon>
        <taxon>Actinomycetes</taxon>
        <taxon>Mycobacteriales</taxon>
        <taxon>Nocardiaceae</taxon>
        <taxon>Antrihabitans</taxon>
    </lineage>
</organism>
<dbReference type="AlphaFoldDB" id="A0A934U5Z1"/>
<keyword evidence="3" id="KW-0378">Hydrolase</keyword>
<gene>
    <name evidence="3" type="ORF">JGU71_24375</name>
</gene>
<keyword evidence="2" id="KW-1133">Transmembrane helix</keyword>
<name>A0A934U5Z1_9NOCA</name>
<feature type="region of interest" description="Disordered" evidence="1">
    <location>
        <begin position="1"/>
        <end position="22"/>
    </location>
</feature>
<dbReference type="PANTHER" id="PTHR39456">
    <property type="entry name" value="METAL-DEPENDENT HYDROLASE"/>
    <property type="match status" value="1"/>
</dbReference>